<feature type="binding site" evidence="8">
    <location>
        <position position="79"/>
    </location>
    <ligand>
        <name>NADP(+)</name>
        <dbReference type="ChEBI" id="CHEBI:58349"/>
    </ligand>
</feature>
<evidence type="ECO:0000256" key="6">
    <source>
        <dbReference type="ARBA" id="ARBA00023141"/>
    </source>
</evidence>
<evidence type="ECO:0000256" key="1">
    <source>
        <dbReference type="ARBA" id="ARBA00004871"/>
    </source>
</evidence>
<dbReference type="OrthoDB" id="9776868at2"/>
<evidence type="ECO:0000313" key="13">
    <source>
        <dbReference type="Proteomes" id="UP000325161"/>
    </source>
</evidence>
<dbReference type="PANTHER" id="PTHR21089">
    <property type="entry name" value="SHIKIMATE DEHYDROGENASE"/>
    <property type="match status" value="1"/>
</dbReference>
<dbReference type="Pfam" id="PF08501">
    <property type="entry name" value="Shikimate_dh_N"/>
    <property type="match status" value="1"/>
</dbReference>
<feature type="binding site" evidence="8">
    <location>
        <position position="219"/>
    </location>
    <ligand>
        <name>shikimate</name>
        <dbReference type="ChEBI" id="CHEBI:36208"/>
    </ligand>
</feature>
<dbReference type="GO" id="GO:0019632">
    <property type="term" value="P:shikimate metabolic process"/>
    <property type="evidence" value="ECO:0007669"/>
    <property type="project" value="InterPro"/>
</dbReference>
<dbReference type="GO" id="GO:0005829">
    <property type="term" value="C:cytosol"/>
    <property type="evidence" value="ECO:0007669"/>
    <property type="project" value="TreeGrafter"/>
</dbReference>
<comment type="subunit">
    <text evidence="8">Homodimer.</text>
</comment>
<dbReference type="GO" id="GO:0009073">
    <property type="term" value="P:aromatic amino acid family biosynthetic process"/>
    <property type="evidence" value="ECO:0007669"/>
    <property type="project" value="UniProtKB-KW"/>
</dbReference>
<evidence type="ECO:0000313" key="12">
    <source>
        <dbReference type="EMBL" id="QEI05054.1"/>
    </source>
</evidence>
<dbReference type="InterPro" id="IPR013708">
    <property type="entry name" value="Shikimate_DH-bd_N"/>
</dbReference>
<keyword evidence="5 8" id="KW-0560">Oxidoreductase</keyword>
<dbReference type="EC" id="1.1.1.25" evidence="2 8"/>
<dbReference type="InterPro" id="IPR046346">
    <property type="entry name" value="Aminoacid_DH-like_N_sf"/>
</dbReference>
<sequence length="276" mass="28704">MLPRFAVVGNPIAHSRSPDIHARFGAQTGIALDYTRLQAPIDGFADTVNTFFAEGGQGLNVTVPFKLEALALASDNLTERARAAGAVNTLWTVNGALHGCNTDGVGLVRDLTRLGAELAGAHILLVGAGGAARGALDALRRAGAAQIRVVNRTQARALELVSEVAATDVRVEAGSLSDAWREGGWQIVINATASGLQDAAPDLPGGLYADGAIAYDMVYGARPTAFMEQARADGAAMQADGLGMLVEQAAESFQIWHGVLPQTEPVLTALRAALRT</sequence>
<dbReference type="HAMAP" id="MF_00222">
    <property type="entry name" value="Shikimate_DH_AroE"/>
    <property type="match status" value="1"/>
</dbReference>
<feature type="binding site" evidence="8">
    <location>
        <position position="62"/>
    </location>
    <ligand>
        <name>shikimate</name>
        <dbReference type="ChEBI" id="CHEBI:36208"/>
    </ligand>
</feature>
<dbReference type="GO" id="GO:0008652">
    <property type="term" value="P:amino acid biosynthetic process"/>
    <property type="evidence" value="ECO:0007669"/>
    <property type="project" value="UniProtKB-KW"/>
</dbReference>
<keyword evidence="4 8" id="KW-0521">NADP</keyword>
<dbReference type="SUPFAM" id="SSF53223">
    <property type="entry name" value="Aminoacid dehydrogenase-like, N-terminal domain"/>
    <property type="match status" value="1"/>
</dbReference>
<evidence type="ECO:0000256" key="4">
    <source>
        <dbReference type="ARBA" id="ARBA00022857"/>
    </source>
</evidence>
<evidence type="ECO:0000259" key="11">
    <source>
        <dbReference type="Pfam" id="PF18317"/>
    </source>
</evidence>
<proteinExistence type="inferred from homology"/>
<dbReference type="GO" id="GO:0004764">
    <property type="term" value="F:shikimate 3-dehydrogenase (NADP+) activity"/>
    <property type="evidence" value="ECO:0007669"/>
    <property type="project" value="UniProtKB-UniRule"/>
</dbReference>
<feature type="binding site" evidence="8">
    <location>
        <begin position="127"/>
        <end position="131"/>
    </location>
    <ligand>
        <name>NADP(+)</name>
        <dbReference type="ChEBI" id="CHEBI:58349"/>
    </ligand>
</feature>
<feature type="binding site" evidence="8">
    <location>
        <position position="248"/>
    </location>
    <ligand>
        <name>shikimate</name>
        <dbReference type="ChEBI" id="CHEBI:36208"/>
    </ligand>
</feature>
<dbReference type="GO" id="GO:0009423">
    <property type="term" value="P:chorismate biosynthetic process"/>
    <property type="evidence" value="ECO:0007669"/>
    <property type="project" value="UniProtKB-UniRule"/>
</dbReference>
<keyword evidence="6 8" id="KW-0057">Aromatic amino acid biosynthesis</keyword>
<comment type="catalytic activity">
    <reaction evidence="7 8">
        <text>shikimate + NADP(+) = 3-dehydroshikimate + NADPH + H(+)</text>
        <dbReference type="Rhea" id="RHEA:17737"/>
        <dbReference type="ChEBI" id="CHEBI:15378"/>
        <dbReference type="ChEBI" id="CHEBI:16630"/>
        <dbReference type="ChEBI" id="CHEBI:36208"/>
        <dbReference type="ChEBI" id="CHEBI:57783"/>
        <dbReference type="ChEBI" id="CHEBI:58349"/>
        <dbReference type="EC" id="1.1.1.25"/>
    </reaction>
</comment>
<dbReference type="InterPro" id="IPR011342">
    <property type="entry name" value="Shikimate_DH"/>
</dbReference>
<dbReference type="CDD" id="cd01065">
    <property type="entry name" value="NAD_bind_Shikimate_DH"/>
    <property type="match status" value="1"/>
</dbReference>
<evidence type="ECO:0000256" key="2">
    <source>
        <dbReference type="ARBA" id="ARBA00012962"/>
    </source>
</evidence>
<protein>
    <recommendedName>
        <fullName evidence="2 8">Shikimate dehydrogenase (NADP(+))</fullName>
        <shortName evidence="8">SDH</shortName>
        <ecNumber evidence="2 8">1.1.1.25</ecNumber>
    </recommendedName>
</protein>
<feature type="binding site" evidence="8">
    <location>
        <begin position="151"/>
        <end position="156"/>
    </location>
    <ligand>
        <name>NADP(+)</name>
        <dbReference type="ChEBI" id="CHEBI:58349"/>
    </ligand>
</feature>
<dbReference type="Gene3D" id="3.40.50.10860">
    <property type="entry name" value="Leucine Dehydrogenase, chain A, domain 1"/>
    <property type="match status" value="1"/>
</dbReference>
<dbReference type="InterPro" id="IPR036291">
    <property type="entry name" value="NAD(P)-bd_dom_sf"/>
</dbReference>
<dbReference type="Pfam" id="PF01488">
    <property type="entry name" value="Shikimate_DH"/>
    <property type="match status" value="1"/>
</dbReference>
<evidence type="ECO:0000259" key="10">
    <source>
        <dbReference type="Pfam" id="PF08501"/>
    </source>
</evidence>
<feature type="binding site" evidence="8">
    <location>
        <position position="88"/>
    </location>
    <ligand>
        <name>shikimate</name>
        <dbReference type="ChEBI" id="CHEBI:36208"/>
    </ligand>
</feature>
<dbReference type="UniPathway" id="UPA00053">
    <property type="reaction ID" value="UER00087"/>
</dbReference>
<evidence type="ECO:0000256" key="7">
    <source>
        <dbReference type="ARBA" id="ARBA00049442"/>
    </source>
</evidence>
<evidence type="ECO:0000259" key="9">
    <source>
        <dbReference type="Pfam" id="PF01488"/>
    </source>
</evidence>
<feature type="domain" description="SDH C-terminal" evidence="11">
    <location>
        <begin position="241"/>
        <end position="271"/>
    </location>
</feature>
<dbReference type="Proteomes" id="UP000325161">
    <property type="component" value="Chromosome"/>
</dbReference>
<dbReference type="KEGG" id="pacr:FXN63_03775"/>
<dbReference type="GO" id="GO:0050661">
    <property type="term" value="F:NADP binding"/>
    <property type="evidence" value="ECO:0007669"/>
    <property type="project" value="InterPro"/>
</dbReference>
<dbReference type="FunFam" id="3.40.50.10860:FF:000006">
    <property type="entry name" value="Shikimate dehydrogenase (NADP(+))"/>
    <property type="match status" value="1"/>
</dbReference>
<dbReference type="NCBIfam" id="NF001310">
    <property type="entry name" value="PRK00258.1-2"/>
    <property type="match status" value="1"/>
</dbReference>
<dbReference type="Pfam" id="PF18317">
    <property type="entry name" value="SDH_C"/>
    <property type="match status" value="1"/>
</dbReference>
<keyword evidence="13" id="KW-1185">Reference proteome</keyword>
<reference evidence="12 13" key="1">
    <citation type="submission" date="2019-08" db="EMBL/GenBank/DDBJ databases">
        <title>Amphibian skin-associated Pigmentiphaga: genome sequence and occurrence across geography and hosts.</title>
        <authorList>
            <person name="Bletz M.C."/>
            <person name="Bunk B."/>
            <person name="Sproeer C."/>
            <person name="Biwer P."/>
            <person name="Reiter S."/>
            <person name="Rabemananjara F.C.E."/>
            <person name="Schulz S."/>
            <person name="Overmann J."/>
            <person name="Vences M."/>
        </authorList>
    </citation>
    <scope>NUCLEOTIDE SEQUENCE [LARGE SCALE GENOMIC DNA]</scope>
    <source>
        <strain evidence="12 13">Mada1488</strain>
    </source>
</reference>
<dbReference type="NCBIfam" id="TIGR00507">
    <property type="entry name" value="aroE"/>
    <property type="match status" value="1"/>
</dbReference>
<dbReference type="InterPro" id="IPR022893">
    <property type="entry name" value="Shikimate_DH_fam"/>
</dbReference>
<evidence type="ECO:0000256" key="8">
    <source>
        <dbReference type="HAMAP-Rule" id="MF_00222"/>
    </source>
</evidence>
<feature type="binding site" evidence="8">
    <location>
        <position position="217"/>
    </location>
    <ligand>
        <name>NADP(+)</name>
        <dbReference type="ChEBI" id="CHEBI:58349"/>
    </ligand>
</feature>
<feature type="binding site" evidence="8">
    <location>
        <begin position="15"/>
        <end position="17"/>
    </location>
    <ligand>
        <name>shikimate</name>
        <dbReference type="ChEBI" id="CHEBI:36208"/>
    </ligand>
</feature>
<dbReference type="EMBL" id="CP043046">
    <property type="protein sequence ID" value="QEI05054.1"/>
    <property type="molecule type" value="Genomic_DNA"/>
</dbReference>
<comment type="similarity">
    <text evidence="8">Belongs to the shikimate dehydrogenase family.</text>
</comment>
<comment type="pathway">
    <text evidence="1 8">Metabolic intermediate biosynthesis; chorismate biosynthesis; chorismate from D-erythrose 4-phosphate and phosphoenolpyruvate: step 4/7.</text>
</comment>
<evidence type="ECO:0000256" key="3">
    <source>
        <dbReference type="ARBA" id="ARBA00022605"/>
    </source>
</evidence>
<dbReference type="Gene3D" id="3.40.50.720">
    <property type="entry name" value="NAD(P)-binding Rossmann-like Domain"/>
    <property type="match status" value="1"/>
</dbReference>
<accession>A0A5C0ATR0</accession>
<name>A0A5C0ATR0_9BURK</name>
<dbReference type="InterPro" id="IPR006151">
    <property type="entry name" value="Shikm_DH/Glu-tRNA_Rdtase"/>
</dbReference>
<dbReference type="PANTHER" id="PTHR21089:SF1">
    <property type="entry name" value="BIFUNCTIONAL 3-DEHYDROQUINATE DEHYDRATASE_SHIKIMATE DEHYDROGENASE, CHLOROPLASTIC"/>
    <property type="match status" value="1"/>
</dbReference>
<feature type="domain" description="Quinate/shikimate 5-dehydrogenase/glutamyl-tRNA reductase" evidence="9">
    <location>
        <begin position="117"/>
        <end position="194"/>
    </location>
</feature>
<dbReference type="InterPro" id="IPR041121">
    <property type="entry name" value="SDH_C"/>
</dbReference>
<dbReference type="SUPFAM" id="SSF51735">
    <property type="entry name" value="NAD(P)-binding Rossmann-fold domains"/>
    <property type="match status" value="1"/>
</dbReference>
<feature type="binding site" evidence="8">
    <location>
        <position position="103"/>
    </location>
    <ligand>
        <name>shikimate</name>
        <dbReference type="ChEBI" id="CHEBI:36208"/>
    </ligand>
</feature>
<feature type="domain" description="Shikimate dehydrogenase substrate binding N-terminal" evidence="10">
    <location>
        <begin position="7"/>
        <end position="90"/>
    </location>
</feature>
<feature type="binding site" evidence="8">
    <location>
        <position position="241"/>
    </location>
    <ligand>
        <name>NADP(+)</name>
        <dbReference type="ChEBI" id="CHEBI:58349"/>
    </ligand>
</feature>
<feature type="active site" description="Proton acceptor" evidence="8">
    <location>
        <position position="66"/>
    </location>
</feature>
<dbReference type="AlphaFoldDB" id="A0A5C0ATR0"/>
<gene>
    <name evidence="8 12" type="primary">aroE</name>
    <name evidence="12" type="ORF">FXN63_03775</name>
</gene>
<keyword evidence="3 8" id="KW-0028">Amino-acid biosynthesis</keyword>
<evidence type="ECO:0000256" key="5">
    <source>
        <dbReference type="ARBA" id="ARBA00023002"/>
    </source>
</evidence>
<dbReference type="RefSeq" id="WP_148812984.1">
    <property type="nucleotide sequence ID" value="NZ_CP043046.1"/>
</dbReference>
<organism evidence="12 13">
    <name type="scientific">Pigmentiphaga aceris</name>
    <dbReference type="NCBI Taxonomy" id="1940612"/>
    <lineage>
        <taxon>Bacteria</taxon>
        <taxon>Pseudomonadati</taxon>
        <taxon>Pseudomonadota</taxon>
        <taxon>Betaproteobacteria</taxon>
        <taxon>Burkholderiales</taxon>
        <taxon>Alcaligenaceae</taxon>
        <taxon>Pigmentiphaga</taxon>
    </lineage>
</organism>
<comment type="function">
    <text evidence="8">Involved in the biosynthesis of the chorismate, which leads to the biosynthesis of aromatic amino acids. Catalyzes the reversible NADPH linked reduction of 3-dehydroshikimate (DHSA) to yield shikimate (SA).</text>
</comment>